<dbReference type="GO" id="GO:0000976">
    <property type="term" value="F:transcription cis-regulatory region binding"/>
    <property type="evidence" value="ECO:0007669"/>
    <property type="project" value="TreeGrafter"/>
</dbReference>
<dbReference type="PRINTS" id="PR00036">
    <property type="entry name" value="HTHLACI"/>
</dbReference>
<dbReference type="Gene3D" id="3.40.50.2300">
    <property type="match status" value="2"/>
</dbReference>
<dbReference type="InterPro" id="IPR000843">
    <property type="entry name" value="HTH_LacI"/>
</dbReference>
<dbReference type="InterPro" id="IPR010982">
    <property type="entry name" value="Lambda_DNA-bd_dom_sf"/>
</dbReference>
<protein>
    <submittedName>
        <fullName evidence="5">LacI family transcriptional regulator</fullName>
    </submittedName>
</protein>
<evidence type="ECO:0000256" key="2">
    <source>
        <dbReference type="ARBA" id="ARBA00023125"/>
    </source>
</evidence>
<evidence type="ECO:0000313" key="5">
    <source>
        <dbReference type="EMBL" id="PWI33799.1"/>
    </source>
</evidence>
<keyword evidence="6" id="KW-1185">Reference proteome</keyword>
<dbReference type="PROSITE" id="PS50932">
    <property type="entry name" value="HTH_LACI_2"/>
    <property type="match status" value="1"/>
</dbReference>
<dbReference type="Pfam" id="PF00356">
    <property type="entry name" value="LacI"/>
    <property type="match status" value="1"/>
</dbReference>
<dbReference type="RefSeq" id="WP_109319050.1">
    <property type="nucleotide sequence ID" value="NZ_QFWT01000003.1"/>
</dbReference>
<evidence type="ECO:0000256" key="3">
    <source>
        <dbReference type="ARBA" id="ARBA00023163"/>
    </source>
</evidence>
<gene>
    <name evidence="5" type="ORF">DI392_06240</name>
</gene>
<dbReference type="CDD" id="cd06267">
    <property type="entry name" value="PBP1_LacI_sugar_binding-like"/>
    <property type="match status" value="1"/>
</dbReference>
<dbReference type="InterPro" id="IPR046335">
    <property type="entry name" value="LacI/GalR-like_sensor"/>
</dbReference>
<dbReference type="SUPFAM" id="SSF47413">
    <property type="entry name" value="lambda repressor-like DNA-binding domains"/>
    <property type="match status" value="1"/>
</dbReference>
<reference evidence="5 6" key="1">
    <citation type="submission" date="2018-05" db="EMBL/GenBank/DDBJ databases">
        <title>Vibrio limimaris sp. nov., isolated from marine sediment.</title>
        <authorList>
            <person name="Li C.-M."/>
        </authorList>
    </citation>
    <scope>NUCLEOTIDE SEQUENCE [LARGE SCALE GENOMIC DNA]</scope>
    <source>
        <strain evidence="5 6">E4404</strain>
    </source>
</reference>
<keyword evidence="1" id="KW-0805">Transcription regulation</keyword>
<dbReference type="SUPFAM" id="SSF53822">
    <property type="entry name" value="Periplasmic binding protein-like I"/>
    <property type="match status" value="1"/>
</dbReference>
<dbReference type="PANTHER" id="PTHR30146">
    <property type="entry name" value="LACI-RELATED TRANSCRIPTIONAL REPRESSOR"/>
    <property type="match status" value="1"/>
</dbReference>
<dbReference type="EMBL" id="QFWT01000003">
    <property type="protein sequence ID" value="PWI33799.1"/>
    <property type="molecule type" value="Genomic_DNA"/>
</dbReference>
<keyword evidence="2" id="KW-0238">DNA-binding</keyword>
<dbReference type="PANTHER" id="PTHR30146:SF109">
    <property type="entry name" value="HTH-TYPE TRANSCRIPTIONAL REGULATOR GALS"/>
    <property type="match status" value="1"/>
</dbReference>
<dbReference type="Gene3D" id="1.10.260.40">
    <property type="entry name" value="lambda repressor-like DNA-binding domains"/>
    <property type="match status" value="1"/>
</dbReference>
<name>A0A2U3BAH7_9VIBR</name>
<dbReference type="PROSITE" id="PS00356">
    <property type="entry name" value="HTH_LACI_1"/>
    <property type="match status" value="1"/>
</dbReference>
<dbReference type="AlphaFoldDB" id="A0A2U3BAH7"/>
<keyword evidence="3" id="KW-0804">Transcription</keyword>
<dbReference type="CDD" id="cd01392">
    <property type="entry name" value="HTH_LacI"/>
    <property type="match status" value="1"/>
</dbReference>
<evidence type="ECO:0000256" key="1">
    <source>
        <dbReference type="ARBA" id="ARBA00023015"/>
    </source>
</evidence>
<dbReference type="GO" id="GO:0003700">
    <property type="term" value="F:DNA-binding transcription factor activity"/>
    <property type="evidence" value="ECO:0007669"/>
    <property type="project" value="TreeGrafter"/>
</dbReference>
<organism evidence="5 6">
    <name type="scientific">Vibrio albus</name>
    <dbReference type="NCBI Taxonomy" id="2200953"/>
    <lineage>
        <taxon>Bacteria</taxon>
        <taxon>Pseudomonadati</taxon>
        <taxon>Pseudomonadota</taxon>
        <taxon>Gammaproteobacteria</taxon>
        <taxon>Vibrionales</taxon>
        <taxon>Vibrionaceae</taxon>
        <taxon>Vibrio</taxon>
    </lineage>
</organism>
<dbReference type="OrthoDB" id="7055227at2"/>
<evidence type="ECO:0000259" key="4">
    <source>
        <dbReference type="PROSITE" id="PS50932"/>
    </source>
</evidence>
<evidence type="ECO:0000313" key="6">
    <source>
        <dbReference type="Proteomes" id="UP000245362"/>
    </source>
</evidence>
<dbReference type="SMART" id="SM00354">
    <property type="entry name" value="HTH_LACI"/>
    <property type="match status" value="1"/>
</dbReference>
<proteinExistence type="predicted"/>
<sequence length="327" mass="36985">METVQDIANFAGVSTATVSRVLNKSEAVSPETVAKVNEAIKELKYERKALKRKRTDLFGIIVPDITNPFFAELLDVIEREAFFHGRCVLFFNSRHNTKQEKLYLNECLNHEVDGVFLIPTCMDEAYLNEIKKYKFPTIMLTRSTEIIPSVSVDHAEGGKLVAEHLISIGHTKIGYVGPINHQEDKLTGFSSVLEEKKEPIRREFMFDCCASPEKSELKQFIQSLVDKDGQPKVSAINCTNDVTAEKVQNILYSLNINVPEQIAVIGFDNSLTAKTLDMTSISQPMREIAHLGFEQMLECIKEAEKQKTYPPKVLLPRLVLRNSVLKH</sequence>
<dbReference type="InterPro" id="IPR028082">
    <property type="entry name" value="Peripla_BP_I"/>
</dbReference>
<dbReference type="Proteomes" id="UP000245362">
    <property type="component" value="Unassembled WGS sequence"/>
</dbReference>
<dbReference type="Pfam" id="PF13377">
    <property type="entry name" value="Peripla_BP_3"/>
    <property type="match status" value="1"/>
</dbReference>
<feature type="domain" description="HTH lacI-type" evidence="4">
    <location>
        <begin position="3"/>
        <end position="52"/>
    </location>
</feature>
<accession>A0A2U3BAH7</accession>
<comment type="caution">
    <text evidence="5">The sequence shown here is derived from an EMBL/GenBank/DDBJ whole genome shotgun (WGS) entry which is preliminary data.</text>
</comment>